<feature type="transmembrane region" description="Helical" evidence="1">
    <location>
        <begin position="26"/>
        <end position="44"/>
    </location>
</feature>
<proteinExistence type="predicted"/>
<evidence type="ECO:0000313" key="4">
    <source>
        <dbReference type="Proteomes" id="UP000242815"/>
    </source>
</evidence>
<dbReference type="EMBL" id="FOYD01000002">
    <property type="protein sequence ID" value="SFQ68480.1"/>
    <property type="molecule type" value="Genomic_DNA"/>
</dbReference>
<reference evidence="3 4" key="1">
    <citation type="submission" date="2016-10" db="EMBL/GenBank/DDBJ databases">
        <authorList>
            <person name="de Groot N.N."/>
        </authorList>
    </citation>
    <scope>NUCLEOTIDE SEQUENCE [LARGE SCALE GENOMIC DNA]</scope>
    <source>
        <strain evidence="3 4">JCM 18415</strain>
    </source>
</reference>
<keyword evidence="1" id="KW-0472">Membrane</keyword>
<reference evidence="5" key="2">
    <citation type="submission" date="2023-07" db="EMBL/GenBank/DDBJ databases">
        <authorList>
            <person name="de Witt J."/>
        </authorList>
    </citation>
    <scope>NUCLEOTIDE SEQUENCE [LARGE SCALE GENOMIC DNA]</scope>
    <source>
        <strain evidence="5">FZJ</strain>
    </source>
</reference>
<accession>A0A1I6AIH1</accession>
<keyword evidence="5" id="KW-1185">Reference proteome</keyword>
<evidence type="ECO:0000313" key="2">
    <source>
        <dbReference type="EMBL" id="MDX9687561.1"/>
    </source>
</evidence>
<dbReference type="Proteomes" id="UP001281217">
    <property type="component" value="Unassembled WGS sequence"/>
</dbReference>
<keyword evidence="1" id="KW-0812">Transmembrane</keyword>
<reference evidence="2" key="3">
    <citation type="submission" date="2024-05" db="EMBL/GenBank/DDBJ databases">
        <authorList>
            <person name="de Witt J."/>
        </authorList>
    </citation>
    <scope>NUCLEOTIDE SEQUENCE</scope>
    <source>
        <strain evidence="2">FZJ</strain>
    </source>
</reference>
<evidence type="ECO:0000256" key="1">
    <source>
        <dbReference type="SAM" id="Phobius"/>
    </source>
</evidence>
<evidence type="ECO:0000313" key="3">
    <source>
        <dbReference type="EMBL" id="SFQ68480.1"/>
    </source>
</evidence>
<dbReference type="InterPro" id="IPR025489">
    <property type="entry name" value="DUF4381"/>
</dbReference>
<name>A0A1I6AIH1_9GAMM</name>
<dbReference type="AlphaFoldDB" id="A0A1I6AIH1"/>
<gene>
    <name evidence="2" type="ORF">RED13_001992</name>
    <name evidence="3" type="ORF">SAMN05216578_102120</name>
</gene>
<dbReference type="Proteomes" id="UP000242815">
    <property type="component" value="Unassembled WGS sequence"/>
</dbReference>
<sequence length="154" mass="18134">MIEQLHQQLIPPAAPPPISWWPPAPGWWVLALSLLLLLLLLPWLRRQGRRRRRRRVQPHMSLFSSIPPGLSDSHWLAEVNTRIKQLLKQRGEDSATRLFGEAWLDYLCSRYPSARRSALQPLAADLYRPQVQLGEEKREALLRELRQWMRHDDV</sequence>
<dbReference type="EMBL" id="JAVRDO010000004">
    <property type="protein sequence ID" value="MDX9687561.1"/>
    <property type="molecule type" value="Genomic_DNA"/>
</dbReference>
<dbReference type="Pfam" id="PF14316">
    <property type="entry name" value="DUF4381"/>
    <property type="match status" value="1"/>
</dbReference>
<dbReference type="STRING" id="1002526.SAMN05216578_102120"/>
<keyword evidence="1" id="KW-1133">Transmembrane helix</keyword>
<evidence type="ECO:0000313" key="5">
    <source>
        <dbReference type="Proteomes" id="UP001281217"/>
    </source>
</evidence>
<dbReference type="RefSeq" id="WP_177197778.1">
    <property type="nucleotide sequence ID" value="NZ_FOYD01000002.1"/>
</dbReference>
<protein>
    <submittedName>
        <fullName evidence="2">DUF4381 family protein</fullName>
    </submittedName>
</protein>
<organism evidence="3 4">
    <name type="scientific">Halopseudomonas formosensis</name>
    <dbReference type="NCBI Taxonomy" id="1002526"/>
    <lineage>
        <taxon>Bacteria</taxon>
        <taxon>Pseudomonadati</taxon>
        <taxon>Pseudomonadota</taxon>
        <taxon>Gammaproteobacteria</taxon>
        <taxon>Pseudomonadales</taxon>
        <taxon>Pseudomonadaceae</taxon>
        <taxon>Halopseudomonas</taxon>
    </lineage>
</organism>